<comment type="caution">
    <text evidence="1">The sequence shown here is derived from an EMBL/GenBank/DDBJ whole genome shotgun (WGS) entry which is preliminary data.</text>
</comment>
<organism evidence="1 2">
    <name type="scientific">Arctium lappa</name>
    <name type="common">Greater burdock</name>
    <name type="synonym">Lappa major</name>
    <dbReference type="NCBI Taxonomy" id="4217"/>
    <lineage>
        <taxon>Eukaryota</taxon>
        <taxon>Viridiplantae</taxon>
        <taxon>Streptophyta</taxon>
        <taxon>Embryophyta</taxon>
        <taxon>Tracheophyta</taxon>
        <taxon>Spermatophyta</taxon>
        <taxon>Magnoliopsida</taxon>
        <taxon>eudicotyledons</taxon>
        <taxon>Gunneridae</taxon>
        <taxon>Pentapetalae</taxon>
        <taxon>asterids</taxon>
        <taxon>campanulids</taxon>
        <taxon>Asterales</taxon>
        <taxon>Asteraceae</taxon>
        <taxon>Carduoideae</taxon>
        <taxon>Cardueae</taxon>
        <taxon>Arctiinae</taxon>
        <taxon>Arctium</taxon>
    </lineage>
</organism>
<name>A0ACB9DJT2_ARCLA</name>
<accession>A0ACB9DJT2</accession>
<evidence type="ECO:0000313" key="1">
    <source>
        <dbReference type="EMBL" id="KAI3746628.1"/>
    </source>
</evidence>
<proteinExistence type="predicted"/>
<protein>
    <submittedName>
        <fullName evidence="1">Uncharacterized protein</fullName>
    </submittedName>
</protein>
<dbReference type="Proteomes" id="UP001055879">
    <property type="component" value="Linkage Group LG03"/>
</dbReference>
<dbReference type="EMBL" id="CM042049">
    <property type="protein sequence ID" value="KAI3746628.1"/>
    <property type="molecule type" value="Genomic_DNA"/>
</dbReference>
<sequence>MKTVDEGRENTNAPAKKKQKLIKSRVGKISNTDFVEGTPNDSELICDINPGCERRSWKMGLRETNMVDKGKKAEDGDKDTTPKGNQASIPLVL</sequence>
<reference evidence="1 2" key="2">
    <citation type="journal article" date="2022" name="Mol. Ecol. Resour.">
        <title>The genomes of chicory, endive, great burdock and yacon provide insights into Asteraceae paleo-polyploidization history and plant inulin production.</title>
        <authorList>
            <person name="Fan W."/>
            <person name="Wang S."/>
            <person name="Wang H."/>
            <person name="Wang A."/>
            <person name="Jiang F."/>
            <person name="Liu H."/>
            <person name="Zhao H."/>
            <person name="Xu D."/>
            <person name="Zhang Y."/>
        </authorList>
    </citation>
    <scope>NUCLEOTIDE SEQUENCE [LARGE SCALE GENOMIC DNA]</scope>
    <source>
        <strain evidence="2">cv. Niubang</strain>
    </source>
</reference>
<reference evidence="2" key="1">
    <citation type="journal article" date="2022" name="Mol. Ecol. Resour.">
        <title>The genomes of chicory, endive, great burdock and yacon provide insights into Asteraceae palaeo-polyploidization history and plant inulin production.</title>
        <authorList>
            <person name="Fan W."/>
            <person name="Wang S."/>
            <person name="Wang H."/>
            <person name="Wang A."/>
            <person name="Jiang F."/>
            <person name="Liu H."/>
            <person name="Zhao H."/>
            <person name="Xu D."/>
            <person name="Zhang Y."/>
        </authorList>
    </citation>
    <scope>NUCLEOTIDE SEQUENCE [LARGE SCALE GENOMIC DNA]</scope>
    <source>
        <strain evidence="2">cv. Niubang</strain>
    </source>
</reference>
<evidence type="ECO:0000313" key="2">
    <source>
        <dbReference type="Proteomes" id="UP001055879"/>
    </source>
</evidence>
<gene>
    <name evidence="1" type="ORF">L6452_09066</name>
</gene>
<keyword evidence="2" id="KW-1185">Reference proteome</keyword>